<evidence type="ECO:0000259" key="5">
    <source>
        <dbReference type="Pfam" id="PF12867"/>
    </source>
</evidence>
<name>A0ABS9DUD5_9PROT</name>
<evidence type="ECO:0000313" key="7">
    <source>
        <dbReference type="Proteomes" id="UP001521209"/>
    </source>
</evidence>
<dbReference type="PANTHER" id="PTHR23150:SF36">
    <property type="entry name" value="HERCYNINE OXYGENASE"/>
    <property type="match status" value="1"/>
</dbReference>
<keyword evidence="7" id="KW-1185">Reference proteome</keyword>
<evidence type="ECO:0000259" key="4">
    <source>
        <dbReference type="Pfam" id="PF03781"/>
    </source>
</evidence>
<accession>A0ABS9DUD5</accession>
<feature type="domain" description="DinB-like" evidence="5">
    <location>
        <begin position="15"/>
        <end position="119"/>
    </location>
</feature>
<evidence type="ECO:0000256" key="2">
    <source>
        <dbReference type="ARBA" id="ARBA00023004"/>
    </source>
</evidence>
<dbReference type="Gene3D" id="1.20.120.450">
    <property type="entry name" value="dinb family like domain"/>
    <property type="match status" value="1"/>
</dbReference>
<sequence length="435" mass="48442">MTDPVPTAHLIDCLVDARARTLELVHGLNADQLKGPPLDIVNPLLWEIGHLAWFHEHFALRTLGDRTQRLDAADALYNSSTVPHDIRWDLPLPTLQGTLDYLARVLDAMVNRLNGGAASAEEAYLYLLTTYHEDMHGEAFTYSRQTLGYKAPEFATLAAGPPTDIDAGLLDGDVAVAGGSFSLGAAPGADFVFDNEKWAHPVTVEPFRIGCAPVTNAQFLEFVADDGYRRRALWSDAGWRWREAAEADHPLYWVAQQDGWSERQFDRTIGLLPHRPVIHVNWHEAEAWCNWAGRRLPHEAEWEAAAATEPGAGGFAPRKRRYPWGDAAPGPRHANLDGRVLGTVDVAAHPEGDSAWGCRQMLGNVWEWTATSFAPYPGFAPDIYEDYSAPWFGSRKVLRGGAWATRGRMIANTYRNFFTPERRDIMAGFRSCARD</sequence>
<organism evidence="6 7">
    <name type="scientific">Acidiphilium iwatense</name>
    <dbReference type="NCBI Taxonomy" id="768198"/>
    <lineage>
        <taxon>Bacteria</taxon>
        <taxon>Pseudomonadati</taxon>
        <taxon>Pseudomonadota</taxon>
        <taxon>Alphaproteobacteria</taxon>
        <taxon>Acetobacterales</taxon>
        <taxon>Acidocellaceae</taxon>
        <taxon>Acidiphilium</taxon>
    </lineage>
</organism>
<dbReference type="Proteomes" id="UP001521209">
    <property type="component" value="Unassembled WGS sequence"/>
</dbReference>
<dbReference type="Gene3D" id="3.90.1580.10">
    <property type="entry name" value="paralog of FGE (formylglycine-generating enzyme)"/>
    <property type="match status" value="1"/>
</dbReference>
<comment type="caution">
    <text evidence="6">The sequence shown here is derived from an EMBL/GenBank/DDBJ whole genome shotgun (WGS) entry which is preliminary data.</text>
</comment>
<reference evidence="6 7" key="1">
    <citation type="submission" date="2022-01" db="EMBL/GenBank/DDBJ databases">
        <authorList>
            <person name="Won M."/>
            <person name="Kim S.-J."/>
            <person name="Kwon S.-W."/>
        </authorList>
    </citation>
    <scope>NUCLEOTIDE SEQUENCE [LARGE SCALE GENOMIC DNA]</scope>
    <source>
        <strain evidence="6 7">KCTC 23505</strain>
    </source>
</reference>
<evidence type="ECO:0000256" key="1">
    <source>
        <dbReference type="ARBA" id="ARBA00023002"/>
    </source>
</evidence>
<dbReference type="SUPFAM" id="SSF109854">
    <property type="entry name" value="DinB/YfiT-like putative metalloenzymes"/>
    <property type="match status" value="1"/>
</dbReference>
<dbReference type="InterPro" id="IPR034660">
    <property type="entry name" value="DinB/YfiT-like"/>
</dbReference>
<dbReference type="SUPFAM" id="SSF56436">
    <property type="entry name" value="C-type lectin-like"/>
    <property type="match status" value="1"/>
</dbReference>
<dbReference type="InterPro" id="IPR042095">
    <property type="entry name" value="SUMF_sf"/>
</dbReference>
<dbReference type="PANTHER" id="PTHR23150">
    <property type="entry name" value="SULFATASE MODIFYING FACTOR 1, 2"/>
    <property type="match status" value="1"/>
</dbReference>
<dbReference type="Pfam" id="PF03781">
    <property type="entry name" value="FGE-sulfatase"/>
    <property type="match status" value="1"/>
</dbReference>
<dbReference type="Pfam" id="PF12867">
    <property type="entry name" value="DinB_2"/>
    <property type="match status" value="1"/>
</dbReference>
<feature type="domain" description="Sulfatase-modifying factor enzyme-like" evidence="4">
    <location>
        <begin position="172"/>
        <end position="430"/>
    </location>
</feature>
<evidence type="ECO:0000256" key="3">
    <source>
        <dbReference type="ARBA" id="ARBA00037882"/>
    </source>
</evidence>
<gene>
    <name evidence="6" type="ORF">L2A60_01710</name>
</gene>
<dbReference type="RefSeq" id="WP_235702640.1">
    <property type="nucleotide sequence ID" value="NZ_JAKGBZ010000002.1"/>
</dbReference>
<keyword evidence="1" id="KW-0560">Oxidoreductase</keyword>
<dbReference type="InterPro" id="IPR024775">
    <property type="entry name" value="DinB-like"/>
</dbReference>
<dbReference type="InterPro" id="IPR016187">
    <property type="entry name" value="CTDL_fold"/>
</dbReference>
<proteinExistence type="predicted"/>
<dbReference type="NCBIfam" id="TIGR04373">
    <property type="entry name" value="egtB_X_signatur"/>
    <property type="match status" value="1"/>
</dbReference>
<dbReference type="InterPro" id="IPR051043">
    <property type="entry name" value="Sulfatase_Mod_Factor_Kinase"/>
</dbReference>
<evidence type="ECO:0000313" key="6">
    <source>
        <dbReference type="EMBL" id="MCF3945400.1"/>
    </source>
</evidence>
<dbReference type="InterPro" id="IPR005532">
    <property type="entry name" value="SUMF_dom"/>
</dbReference>
<dbReference type="InterPro" id="IPR030809">
    <property type="entry name" value="EgtB_signatur"/>
</dbReference>
<protein>
    <submittedName>
        <fullName evidence="6">SUMF1/EgtB/PvdO family nonheme iron enzyme</fullName>
    </submittedName>
</protein>
<comment type="pathway">
    <text evidence="3">Amino-acid biosynthesis; ergothioneine biosynthesis.</text>
</comment>
<keyword evidence="2" id="KW-0408">Iron</keyword>
<dbReference type="EMBL" id="JAKGBZ010000002">
    <property type="protein sequence ID" value="MCF3945400.1"/>
    <property type="molecule type" value="Genomic_DNA"/>
</dbReference>
<dbReference type="NCBIfam" id="NF041186">
    <property type="entry name" value="SenA"/>
    <property type="match status" value="1"/>
</dbReference>